<reference evidence="6" key="1">
    <citation type="journal article" date="2019" name="Int. J. Syst. Evol. Microbiol.">
        <title>The Global Catalogue of Microorganisms (GCM) 10K type strain sequencing project: providing services to taxonomists for standard genome sequencing and annotation.</title>
        <authorList>
            <consortium name="The Broad Institute Genomics Platform"/>
            <consortium name="The Broad Institute Genome Sequencing Center for Infectious Disease"/>
            <person name="Wu L."/>
            <person name="Ma J."/>
        </authorList>
    </citation>
    <scope>NUCLEOTIDE SEQUENCE [LARGE SCALE GENOMIC DNA]</scope>
    <source>
        <strain evidence="6">JCM 16898</strain>
    </source>
</reference>
<name>A0ABP6WH47_9PSEU</name>
<keyword evidence="1" id="KW-0805">Transcription regulation</keyword>
<evidence type="ECO:0000256" key="1">
    <source>
        <dbReference type="ARBA" id="ARBA00023015"/>
    </source>
</evidence>
<dbReference type="InterPro" id="IPR018060">
    <property type="entry name" value="HTH_AraC"/>
</dbReference>
<dbReference type="Gene3D" id="2.60.120.10">
    <property type="entry name" value="Jelly Rolls"/>
    <property type="match status" value="1"/>
</dbReference>
<dbReference type="InterPro" id="IPR014710">
    <property type="entry name" value="RmlC-like_jellyroll"/>
</dbReference>
<dbReference type="Gene3D" id="1.10.10.60">
    <property type="entry name" value="Homeodomain-like"/>
    <property type="match status" value="1"/>
</dbReference>
<dbReference type="PROSITE" id="PS01124">
    <property type="entry name" value="HTH_ARAC_FAMILY_2"/>
    <property type="match status" value="1"/>
</dbReference>
<proteinExistence type="predicted"/>
<keyword evidence="2" id="KW-0238">DNA-binding</keyword>
<dbReference type="InterPro" id="IPR009057">
    <property type="entry name" value="Homeodomain-like_sf"/>
</dbReference>
<keyword evidence="6" id="KW-1185">Reference proteome</keyword>
<sequence length="316" mass="34579">MPLGDEERDDGRDSALVEIVDRVPDGQQHHRPPGHAGGRRGIGGCRHAAIVGPAEGLPIPLLCQFVSDSRHLPEAPTDIRDLTATASVHAHWHDENQVVYASSGVLAVHTARSRWITPAHRALWIPAGTVHSHRAYGVTRLHLFGFSQETSPLQLSEPTAIAVTPLLRELLIAYTALGRDRGTPAGRRMRAVLFDQLATAPERPVQVPAARDPRLAALCRLLEQDPSDSRSLEALGREVGVSGRTLTRLFRHDTGMTFPQWRTQLRLYHALRLLAEDRPVTSVAQLCGFATASAFIDVFRRCLGHTPGSFLHSGPS</sequence>
<dbReference type="SUPFAM" id="SSF46689">
    <property type="entry name" value="Homeodomain-like"/>
    <property type="match status" value="1"/>
</dbReference>
<evidence type="ECO:0000256" key="3">
    <source>
        <dbReference type="ARBA" id="ARBA00023163"/>
    </source>
</evidence>
<dbReference type="CDD" id="cd06124">
    <property type="entry name" value="cupin_NimR-like_N"/>
    <property type="match status" value="1"/>
</dbReference>
<dbReference type="InterPro" id="IPR011051">
    <property type="entry name" value="RmlC_Cupin_sf"/>
</dbReference>
<gene>
    <name evidence="5" type="ORF">GCM10022222_36370</name>
</gene>
<dbReference type="InterPro" id="IPR018062">
    <property type="entry name" value="HTH_AraC-typ_CS"/>
</dbReference>
<dbReference type="PANTHER" id="PTHR11019">
    <property type="entry name" value="HTH-TYPE TRANSCRIPTIONAL REGULATOR NIMR"/>
    <property type="match status" value="1"/>
</dbReference>
<dbReference type="Proteomes" id="UP001500689">
    <property type="component" value="Unassembled WGS sequence"/>
</dbReference>
<evidence type="ECO:0000313" key="5">
    <source>
        <dbReference type="EMBL" id="GAA3549449.1"/>
    </source>
</evidence>
<evidence type="ECO:0000259" key="4">
    <source>
        <dbReference type="PROSITE" id="PS01124"/>
    </source>
</evidence>
<dbReference type="SMART" id="SM00342">
    <property type="entry name" value="HTH_ARAC"/>
    <property type="match status" value="1"/>
</dbReference>
<dbReference type="SUPFAM" id="SSF51182">
    <property type="entry name" value="RmlC-like cupins"/>
    <property type="match status" value="1"/>
</dbReference>
<comment type="caution">
    <text evidence="5">The sequence shown here is derived from an EMBL/GenBank/DDBJ whole genome shotgun (WGS) entry which is preliminary data.</text>
</comment>
<dbReference type="PANTHER" id="PTHR11019:SF199">
    <property type="entry name" value="HTH-TYPE TRANSCRIPTIONAL REGULATOR NIMR"/>
    <property type="match status" value="1"/>
</dbReference>
<accession>A0ABP6WH47</accession>
<dbReference type="EMBL" id="BAAAZN010000007">
    <property type="protein sequence ID" value="GAA3549449.1"/>
    <property type="molecule type" value="Genomic_DNA"/>
</dbReference>
<protein>
    <submittedName>
        <fullName evidence="5">Helix-turn-helix transcriptional regulator</fullName>
    </submittedName>
</protein>
<keyword evidence="3" id="KW-0804">Transcription</keyword>
<evidence type="ECO:0000313" key="6">
    <source>
        <dbReference type="Proteomes" id="UP001500689"/>
    </source>
</evidence>
<dbReference type="PROSITE" id="PS00041">
    <property type="entry name" value="HTH_ARAC_FAMILY_1"/>
    <property type="match status" value="1"/>
</dbReference>
<organism evidence="5 6">
    <name type="scientific">Amycolatopsis ultiminotia</name>
    <dbReference type="NCBI Taxonomy" id="543629"/>
    <lineage>
        <taxon>Bacteria</taxon>
        <taxon>Bacillati</taxon>
        <taxon>Actinomycetota</taxon>
        <taxon>Actinomycetes</taxon>
        <taxon>Pseudonocardiales</taxon>
        <taxon>Pseudonocardiaceae</taxon>
        <taxon>Amycolatopsis</taxon>
    </lineage>
</organism>
<feature type="domain" description="HTH araC/xylS-type" evidence="4">
    <location>
        <begin position="216"/>
        <end position="313"/>
    </location>
</feature>
<evidence type="ECO:0000256" key="2">
    <source>
        <dbReference type="ARBA" id="ARBA00023125"/>
    </source>
</evidence>
<dbReference type="Pfam" id="PF12833">
    <property type="entry name" value="HTH_18"/>
    <property type="match status" value="1"/>
</dbReference>